<evidence type="ECO:0000313" key="3">
    <source>
        <dbReference type="EMBL" id="CAD7269698.1"/>
    </source>
</evidence>
<keyword evidence="1" id="KW-1015">Disulfide bond</keyword>
<dbReference type="Pfam" id="PF00089">
    <property type="entry name" value="Trypsin"/>
    <property type="match status" value="1"/>
</dbReference>
<dbReference type="PANTHER" id="PTHR24252:SF7">
    <property type="entry name" value="HYALIN"/>
    <property type="match status" value="1"/>
</dbReference>
<evidence type="ECO:0000256" key="1">
    <source>
        <dbReference type="ARBA" id="ARBA00023157"/>
    </source>
</evidence>
<organism evidence="3">
    <name type="scientific">Timema shepardi</name>
    <name type="common">Walking stick</name>
    <dbReference type="NCBI Taxonomy" id="629360"/>
    <lineage>
        <taxon>Eukaryota</taxon>
        <taxon>Metazoa</taxon>
        <taxon>Ecdysozoa</taxon>
        <taxon>Arthropoda</taxon>
        <taxon>Hexapoda</taxon>
        <taxon>Insecta</taxon>
        <taxon>Pterygota</taxon>
        <taxon>Neoptera</taxon>
        <taxon>Polyneoptera</taxon>
        <taxon>Phasmatodea</taxon>
        <taxon>Timematodea</taxon>
        <taxon>Timematoidea</taxon>
        <taxon>Timematidae</taxon>
        <taxon>Timema</taxon>
    </lineage>
</organism>
<dbReference type="GO" id="GO:0006508">
    <property type="term" value="P:proteolysis"/>
    <property type="evidence" value="ECO:0007669"/>
    <property type="project" value="InterPro"/>
</dbReference>
<dbReference type="Gene3D" id="2.40.10.10">
    <property type="entry name" value="Trypsin-like serine proteases"/>
    <property type="match status" value="1"/>
</dbReference>
<proteinExistence type="predicted"/>
<dbReference type="InterPro" id="IPR009003">
    <property type="entry name" value="Peptidase_S1_PA"/>
</dbReference>
<accession>A0A7R9BAY3</accession>
<gene>
    <name evidence="3" type="ORF">TSIB3V08_LOCUS13698</name>
</gene>
<dbReference type="InterPro" id="IPR043504">
    <property type="entry name" value="Peptidase_S1_PA_chymotrypsin"/>
</dbReference>
<feature type="domain" description="Peptidase S1" evidence="2">
    <location>
        <begin position="33"/>
        <end position="139"/>
    </location>
</feature>
<dbReference type="SUPFAM" id="SSF50494">
    <property type="entry name" value="Trypsin-like serine proteases"/>
    <property type="match status" value="1"/>
</dbReference>
<name>A0A7R9BAY3_TIMSH</name>
<reference evidence="3" key="1">
    <citation type="submission" date="2020-11" db="EMBL/GenBank/DDBJ databases">
        <authorList>
            <person name="Tran Van P."/>
        </authorList>
    </citation>
    <scope>NUCLEOTIDE SEQUENCE</scope>
</reference>
<sequence length="168" mass="18583">MSRRAFDSYLTATKQSLTISHPSFPANQRLVIMFQLSLQLRTINFHICGASIISHSWAISAVQCTRGRARKDADCVMSGSVYECPSLHRYMPSLLGLRAGSSLHQSGGTVHSVAQLIEHPLYDDFTNENDIALLRVSRGLSGPYLGVLSTYRRVLEQTLVCCPHAGEF</sequence>
<dbReference type="EMBL" id="OC032110">
    <property type="protein sequence ID" value="CAD7269698.1"/>
    <property type="molecule type" value="Genomic_DNA"/>
</dbReference>
<protein>
    <recommendedName>
        <fullName evidence="2">Peptidase S1 domain-containing protein</fullName>
    </recommendedName>
</protein>
<dbReference type="GO" id="GO:0004252">
    <property type="term" value="F:serine-type endopeptidase activity"/>
    <property type="evidence" value="ECO:0007669"/>
    <property type="project" value="InterPro"/>
</dbReference>
<evidence type="ECO:0000259" key="2">
    <source>
        <dbReference type="Pfam" id="PF00089"/>
    </source>
</evidence>
<dbReference type="AlphaFoldDB" id="A0A7R9BAY3"/>
<dbReference type="PANTHER" id="PTHR24252">
    <property type="entry name" value="ACROSIN-RELATED"/>
    <property type="match status" value="1"/>
</dbReference>
<dbReference type="InterPro" id="IPR001254">
    <property type="entry name" value="Trypsin_dom"/>
</dbReference>